<sequence length="88" mass="10562">MHNIWEHLRFFMCFRDLSSNTGNIVTILKTFSFCEAPMLTVRLPKKKVLKEVNTDACFEAFEIEEQITLTRKCEWLYKMVVYFLNFVL</sequence>
<dbReference type="AlphaFoldDB" id="A0A914RIU6"/>
<name>A0A914RIU6_PAREQ</name>
<dbReference type="Proteomes" id="UP000887564">
    <property type="component" value="Unplaced"/>
</dbReference>
<dbReference type="WBParaSite" id="PEQ_0000623001-mRNA-1">
    <property type="protein sequence ID" value="PEQ_0000623001-mRNA-1"/>
    <property type="gene ID" value="PEQ_0000623001"/>
</dbReference>
<keyword evidence="1" id="KW-1185">Reference proteome</keyword>
<protein>
    <submittedName>
        <fullName evidence="2">Uncharacterized protein</fullName>
    </submittedName>
</protein>
<evidence type="ECO:0000313" key="2">
    <source>
        <dbReference type="WBParaSite" id="PEQ_0000623001-mRNA-1"/>
    </source>
</evidence>
<evidence type="ECO:0000313" key="1">
    <source>
        <dbReference type="Proteomes" id="UP000887564"/>
    </source>
</evidence>
<reference evidence="2" key="1">
    <citation type="submission" date="2022-11" db="UniProtKB">
        <authorList>
            <consortium name="WormBaseParasite"/>
        </authorList>
    </citation>
    <scope>IDENTIFICATION</scope>
</reference>
<accession>A0A914RIU6</accession>
<organism evidence="1 2">
    <name type="scientific">Parascaris equorum</name>
    <name type="common">Equine roundworm</name>
    <dbReference type="NCBI Taxonomy" id="6256"/>
    <lineage>
        <taxon>Eukaryota</taxon>
        <taxon>Metazoa</taxon>
        <taxon>Ecdysozoa</taxon>
        <taxon>Nematoda</taxon>
        <taxon>Chromadorea</taxon>
        <taxon>Rhabditida</taxon>
        <taxon>Spirurina</taxon>
        <taxon>Ascaridomorpha</taxon>
        <taxon>Ascaridoidea</taxon>
        <taxon>Ascarididae</taxon>
        <taxon>Parascaris</taxon>
    </lineage>
</organism>
<proteinExistence type="predicted"/>